<evidence type="ECO:0000256" key="1">
    <source>
        <dbReference type="ARBA" id="ARBA00023015"/>
    </source>
</evidence>
<name>A0A2A8CXF6_9BACT</name>
<feature type="domain" description="HTH hxlR-type" evidence="4">
    <location>
        <begin position="23"/>
        <end position="121"/>
    </location>
</feature>
<accession>A0A2A8CXF6</accession>
<gene>
    <name evidence="5" type="ORF">CRI94_11730</name>
</gene>
<evidence type="ECO:0000256" key="3">
    <source>
        <dbReference type="ARBA" id="ARBA00023163"/>
    </source>
</evidence>
<keyword evidence="1" id="KW-0805">Transcription regulation</keyword>
<protein>
    <submittedName>
        <fullName evidence="5">Transcriptional regulator</fullName>
    </submittedName>
</protein>
<proteinExistence type="predicted"/>
<evidence type="ECO:0000313" key="5">
    <source>
        <dbReference type="EMBL" id="PEN13301.1"/>
    </source>
</evidence>
<dbReference type="SUPFAM" id="SSF46785">
    <property type="entry name" value="Winged helix' DNA-binding domain"/>
    <property type="match status" value="1"/>
</dbReference>
<keyword evidence="6" id="KW-1185">Reference proteome</keyword>
<evidence type="ECO:0000259" key="4">
    <source>
        <dbReference type="PROSITE" id="PS51118"/>
    </source>
</evidence>
<dbReference type="InterPro" id="IPR011991">
    <property type="entry name" value="ArsR-like_HTH"/>
</dbReference>
<dbReference type="InterPro" id="IPR002577">
    <property type="entry name" value="HTH_HxlR"/>
</dbReference>
<dbReference type="Proteomes" id="UP000220102">
    <property type="component" value="Unassembled WGS sequence"/>
</dbReference>
<dbReference type="PANTHER" id="PTHR33204">
    <property type="entry name" value="TRANSCRIPTIONAL REGULATOR, MARR FAMILY"/>
    <property type="match status" value="1"/>
</dbReference>
<dbReference type="EMBL" id="PDEQ01000005">
    <property type="protein sequence ID" value="PEN13301.1"/>
    <property type="molecule type" value="Genomic_DNA"/>
</dbReference>
<evidence type="ECO:0000313" key="6">
    <source>
        <dbReference type="Proteomes" id="UP000220102"/>
    </source>
</evidence>
<dbReference type="PROSITE" id="PS51118">
    <property type="entry name" value="HTH_HXLR"/>
    <property type="match status" value="1"/>
</dbReference>
<dbReference type="Pfam" id="PF01638">
    <property type="entry name" value="HxlR"/>
    <property type="match status" value="1"/>
</dbReference>
<organism evidence="5 6">
    <name type="scientific">Longibacter salinarum</name>
    <dbReference type="NCBI Taxonomy" id="1850348"/>
    <lineage>
        <taxon>Bacteria</taxon>
        <taxon>Pseudomonadati</taxon>
        <taxon>Rhodothermota</taxon>
        <taxon>Rhodothermia</taxon>
        <taxon>Rhodothermales</taxon>
        <taxon>Salisaetaceae</taxon>
        <taxon>Longibacter</taxon>
    </lineage>
</organism>
<keyword evidence="2" id="KW-0238">DNA-binding</keyword>
<dbReference type="GO" id="GO:0003677">
    <property type="term" value="F:DNA binding"/>
    <property type="evidence" value="ECO:0007669"/>
    <property type="project" value="UniProtKB-KW"/>
</dbReference>
<evidence type="ECO:0000256" key="2">
    <source>
        <dbReference type="ARBA" id="ARBA00023125"/>
    </source>
</evidence>
<dbReference type="Gene3D" id="1.10.10.10">
    <property type="entry name" value="Winged helix-like DNA-binding domain superfamily/Winged helix DNA-binding domain"/>
    <property type="match status" value="1"/>
</dbReference>
<dbReference type="InterPro" id="IPR036390">
    <property type="entry name" value="WH_DNA-bd_sf"/>
</dbReference>
<dbReference type="RefSeq" id="WP_098075918.1">
    <property type="nucleotide sequence ID" value="NZ_PDEQ01000005.1"/>
</dbReference>
<reference evidence="5 6" key="1">
    <citation type="submission" date="2017-10" db="EMBL/GenBank/DDBJ databases">
        <title>Draft genome of Longibacter Salinarum.</title>
        <authorList>
            <person name="Goh K.M."/>
            <person name="Shamsir M.S."/>
            <person name="Lim S.W."/>
        </authorList>
    </citation>
    <scope>NUCLEOTIDE SEQUENCE [LARGE SCALE GENOMIC DNA]</scope>
    <source>
        <strain evidence="5 6">KCTC 52045</strain>
    </source>
</reference>
<dbReference type="OrthoDB" id="9797599at2"/>
<keyword evidence="3" id="KW-0804">Transcription</keyword>
<dbReference type="GO" id="GO:0006355">
    <property type="term" value="P:regulation of DNA-templated transcription"/>
    <property type="evidence" value="ECO:0007669"/>
    <property type="project" value="UniProtKB-ARBA"/>
</dbReference>
<sequence length="122" mass="13757">MNARVETDEQGRKTAVDSCEEPCSIEKGMRILGGKWTGSILWHLKDGPVRFNDLARMVGGASKRMVSTRLKHLESHNLIEREVIETRPLGVEYSITPLGTTALGFLDELRDWYESLPEKAQT</sequence>
<comment type="caution">
    <text evidence="5">The sequence shown here is derived from an EMBL/GenBank/DDBJ whole genome shotgun (WGS) entry which is preliminary data.</text>
</comment>
<dbReference type="AlphaFoldDB" id="A0A2A8CXF6"/>
<dbReference type="CDD" id="cd00090">
    <property type="entry name" value="HTH_ARSR"/>
    <property type="match status" value="1"/>
</dbReference>
<dbReference type="InterPro" id="IPR036388">
    <property type="entry name" value="WH-like_DNA-bd_sf"/>
</dbReference>